<evidence type="ECO:0000259" key="2">
    <source>
        <dbReference type="PROSITE" id="PS51382"/>
    </source>
</evidence>
<protein>
    <recommendedName>
        <fullName evidence="2">SPX domain-containing protein</fullName>
    </recommendedName>
</protein>
<sequence length="139" mass="15473">MKFAKYLQQTQTPEWKRAYIDYRGLKKKIHKETTQEASESQSHLPTTLEPEQFPGQLANEGPSTSRMRHDVGMGIGELPNRRKSASTRKASSHSDLLPDTQHGSNQSRTMSGGNKPKSQSSKGFLARGALASPCLISWF</sequence>
<feature type="compositionally biased region" description="Polar residues" evidence="1">
    <location>
        <begin position="35"/>
        <end position="45"/>
    </location>
</feature>
<proteinExistence type="predicted"/>
<accession>A0A6A4I536</accession>
<evidence type="ECO:0000256" key="1">
    <source>
        <dbReference type="SAM" id="MobiDB-lite"/>
    </source>
</evidence>
<reference evidence="3" key="1">
    <citation type="journal article" date="2019" name="Environ. Microbiol.">
        <title>Fungal ecological strategies reflected in gene transcription - a case study of two litter decomposers.</title>
        <authorList>
            <person name="Barbi F."/>
            <person name="Kohler A."/>
            <person name="Barry K."/>
            <person name="Baskaran P."/>
            <person name="Daum C."/>
            <person name="Fauchery L."/>
            <person name="Ihrmark K."/>
            <person name="Kuo A."/>
            <person name="LaButti K."/>
            <person name="Lipzen A."/>
            <person name="Morin E."/>
            <person name="Grigoriev I.V."/>
            <person name="Henrissat B."/>
            <person name="Lindahl B."/>
            <person name="Martin F."/>
        </authorList>
    </citation>
    <scope>NUCLEOTIDE SEQUENCE</scope>
    <source>
        <strain evidence="3">JB14</strain>
    </source>
</reference>
<dbReference type="PROSITE" id="PS51382">
    <property type="entry name" value="SPX"/>
    <property type="match status" value="1"/>
</dbReference>
<dbReference type="InterPro" id="IPR004331">
    <property type="entry name" value="SPX_dom"/>
</dbReference>
<evidence type="ECO:0000313" key="3">
    <source>
        <dbReference type="EMBL" id="KAE9405043.1"/>
    </source>
</evidence>
<feature type="compositionally biased region" description="Polar residues" evidence="1">
    <location>
        <begin position="101"/>
        <end position="122"/>
    </location>
</feature>
<feature type="region of interest" description="Disordered" evidence="1">
    <location>
        <begin position="29"/>
        <end position="126"/>
    </location>
</feature>
<dbReference type="AlphaFoldDB" id="A0A6A4I536"/>
<gene>
    <name evidence="3" type="ORF">BT96DRAFT_388317</name>
</gene>
<evidence type="ECO:0000313" key="4">
    <source>
        <dbReference type="Proteomes" id="UP000799118"/>
    </source>
</evidence>
<keyword evidence="4" id="KW-1185">Reference proteome</keyword>
<feature type="domain" description="SPX" evidence="2">
    <location>
        <begin position="1"/>
        <end position="139"/>
    </location>
</feature>
<dbReference type="EMBL" id="ML769412">
    <property type="protein sequence ID" value="KAE9405043.1"/>
    <property type="molecule type" value="Genomic_DNA"/>
</dbReference>
<dbReference type="Pfam" id="PF03105">
    <property type="entry name" value="SPX"/>
    <property type="match status" value="1"/>
</dbReference>
<organism evidence="3 4">
    <name type="scientific">Gymnopus androsaceus JB14</name>
    <dbReference type="NCBI Taxonomy" id="1447944"/>
    <lineage>
        <taxon>Eukaryota</taxon>
        <taxon>Fungi</taxon>
        <taxon>Dikarya</taxon>
        <taxon>Basidiomycota</taxon>
        <taxon>Agaricomycotina</taxon>
        <taxon>Agaricomycetes</taxon>
        <taxon>Agaricomycetidae</taxon>
        <taxon>Agaricales</taxon>
        <taxon>Marasmiineae</taxon>
        <taxon>Omphalotaceae</taxon>
        <taxon>Gymnopus</taxon>
    </lineage>
</organism>
<name>A0A6A4I536_9AGAR</name>
<dbReference type="OrthoDB" id="9970435at2759"/>
<dbReference type="Proteomes" id="UP000799118">
    <property type="component" value="Unassembled WGS sequence"/>
</dbReference>